<dbReference type="Pfam" id="PF25164">
    <property type="entry name" value="CoiA_N"/>
    <property type="match status" value="1"/>
</dbReference>
<dbReference type="OrthoDB" id="3784230at2"/>
<evidence type="ECO:0000313" key="5">
    <source>
        <dbReference type="Proteomes" id="UP000295658"/>
    </source>
</evidence>
<dbReference type="AlphaFoldDB" id="A0A4R1QQ32"/>
<gene>
    <name evidence="4" type="ORF">EDD69_10456</name>
</gene>
<dbReference type="EMBL" id="SLUL01000004">
    <property type="protein sequence ID" value="TCL51005.1"/>
    <property type="molecule type" value="Genomic_DNA"/>
</dbReference>
<comment type="caution">
    <text evidence="4">The sequence shown here is derived from an EMBL/GenBank/DDBJ whole genome shotgun (WGS) entry which is preliminary data.</text>
</comment>
<organism evidence="4 5">
    <name type="scientific">Thermolongibacillus altinsuensis</name>
    <dbReference type="NCBI Taxonomy" id="575256"/>
    <lineage>
        <taxon>Bacteria</taxon>
        <taxon>Bacillati</taxon>
        <taxon>Bacillota</taxon>
        <taxon>Bacilli</taxon>
        <taxon>Bacillales</taxon>
        <taxon>Anoxybacillaceae</taxon>
        <taxon>Thermolongibacillus</taxon>
    </lineage>
</organism>
<reference evidence="4 5" key="1">
    <citation type="submission" date="2019-03" db="EMBL/GenBank/DDBJ databases">
        <title>Genomic Encyclopedia of Type Strains, Phase IV (KMG-IV): sequencing the most valuable type-strain genomes for metagenomic binning, comparative biology and taxonomic classification.</title>
        <authorList>
            <person name="Goeker M."/>
        </authorList>
    </citation>
    <scope>NUCLEOTIDE SEQUENCE [LARGE SCALE GENOMIC DNA]</scope>
    <source>
        <strain evidence="4 5">DSM 24979</strain>
    </source>
</reference>
<dbReference type="InterPro" id="IPR010330">
    <property type="entry name" value="CoiA_nuc"/>
</dbReference>
<evidence type="ECO:0000259" key="2">
    <source>
        <dbReference type="Pfam" id="PF25164"/>
    </source>
</evidence>
<evidence type="ECO:0000259" key="3">
    <source>
        <dbReference type="Pfam" id="PF25166"/>
    </source>
</evidence>
<evidence type="ECO:0000313" key="4">
    <source>
        <dbReference type="EMBL" id="TCL51005.1"/>
    </source>
</evidence>
<dbReference type="InterPro" id="IPR021176">
    <property type="entry name" value="Competence-induced_CoiA"/>
</dbReference>
<name>A0A4R1QQ32_9BACL</name>
<feature type="domain" description="Competence protein CoiA-like N-terminal" evidence="2">
    <location>
        <begin position="15"/>
        <end position="59"/>
    </location>
</feature>
<sequence>MFVALRENGERCSLLDGWTMDQLRQLRKSERFFCPVCGERVQLKLGNKRSPHFAHKKMCVVQTERESLEHLLGKEHLYTWLKRQDVDVHLEPYLPQIQQRPDLLVCTSNHLYALEYQCSPIPTALFQKRTNAYRKEGMIPIWILGSNHFRRVSTHGVKLSTFHWLFVDGSMQIPLLRFYCPMTKHFLQLTHFIPFSSSLTYATLHISPLSSCSFDDFLCSPRISFPSSFWTEWKRKKGQWRLSYPLYRNGTNEKFYAYVYAAHLSPALFPVEAGLPVAHLYWFETPAFIWQTYLLLEIMKRPLYATFSFHEIYEEMKRFIRRKMIQIRTLPLVMNSHYSYALMDYLCLLVRVRLLKRVGKTTFQRIRAVRIPNTMEEAIWLDEQIIQMLTFDQKEDFLKSRE</sequence>
<evidence type="ECO:0000259" key="1">
    <source>
        <dbReference type="Pfam" id="PF06054"/>
    </source>
</evidence>
<dbReference type="Proteomes" id="UP000295658">
    <property type="component" value="Unassembled WGS sequence"/>
</dbReference>
<dbReference type="InterPro" id="IPR057252">
    <property type="entry name" value="CoiA_C"/>
</dbReference>
<keyword evidence="5" id="KW-1185">Reference proteome</keyword>
<feature type="domain" description="Competence protein CoiA nuclease-like" evidence="1">
    <location>
        <begin position="66"/>
        <end position="218"/>
    </location>
</feature>
<protein>
    <submittedName>
        <fullName evidence="4">Competence CoiA-like predicted nuclease</fullName>
    </submittedName>
</protein>
<accession>A0A4R1QQ32</accession>
<dbReference type="Pfam" id="PF06054">
    <property type="entry name" value="CoiA_nuc"/>
    <property type="match status" value="1"/>
</dbReference>
<dbReference type="RefSeq" id="WP_132947769.1">
    <property type="nucleotide sequence ID" value="NZ_SLUL01000004.1"/>
</dbReference>
<dbReference type="PIRSF" id="PIRSF007487">
    <property type="entry name" value="Competence-induced_CoiA_bac"/>
    <property type="match status" value="1"/>
</dbReference>
<feature type="domain" description="Competence protein CoiA C-terminal" evidence="3">
    <location>
        <begin position="233"/>
        <end position="379"/>
    </location>
</feature>
<dbReference type="Pfam" id="PF25166">
    <property type="entry name" value="CoiA_C"/>
    <property type="match status" value="1"/>
</dbReference>
<proteinExistence type="predicted"/>
<dbReference type="InterPro" id="IPR057253">
    <property type="entry name" value="CoiA-like_N"/>
</dbReference>